<sequence length="175" mass="20282">MFPILETERLILREVVPQDAQNIYSYFSNDLVTKHYGMDTMTQLADAESLIQAFATNFSQQRAIRWAIERKDELGLIGTIGFNLWSKIHKRAEIGYELHPDFWRAGYTSEALNIVTEYGFNELGFTRIGAVVYPENTASNQLLLKNGFEKEGVLRNYMYQNEQAHDVNMFSKVKR</sequence>
<proteinExistence type="predicted"/>
<reference evidence="2 3" key="1">
    <citation type="submission" date="2022-03" db="EMBL/GenBank/DDBJ databases">
        <authorList>
            <person name="Jo J.-H."/>
            <person name="Im W.-T."/>
        </authorList>
    </citation>
    <scope>NUCLEOTIDE SEQUENCE [LARGE SCALE GENOMIC DNA]</scope>
    <source>
        <strain evidence="2 3">MA9</strain>
    </source>
</reference>
<dbReference type="SUPFAM" id="SSF55729">
    <property type="entry name" value="Acyl-CoA N-acyltransferases (Nat)"/>
    <property type="match status" value="1"/>
</dbReference>
<dbReference type="RefSeq" id="WP_241368571.1">
    <property type="nucleotide sequence ID" value="NZ_JAKZFC010000001.1"/>
</dbReference>
<dbReference type="EMBL" id="JAKZFC010000001">
    <property type="protein sequence ID" value="MCH7321546.1"/>
    <property type="molecule type" value="Genomic_DNA"/>
</dbReference>
<keyword evidence="3" id="KW-1185">Reference proteome</keyword>
<evidence type="ECO:0000313" key="3">
    <source>
        <dbReference type="Proteomes" id="UP001316087"/>
    </source>
</evidence>
<dbReference type="Proteomes" id="UP001316087">
    <property type="component" value="Unassembled WGS sequence"/>
</dbReference>
<dbReference type="PROSITE" id="PS51186">
    <property type="entry name" value="GNAT"/>
    <property type="match status" value="1"/>
</dbReference>
<evidence type="ECO:0000259" key="1">
    <source>
        <dbReference type="PROSITE" id="PS51186"/>
    </source>
</evidence>
<organism evidence="2 3">
    <name type="scientific">Solibacillus palustris</name>
    <dbReference type="NCBI Taxonomy" id="2908203"/>
    <lineage>
        <taxon>Bacteria</taxon>
        <taxon>Bacillati</taxon>
        <taxon>Bacillota</taxon>
        <taxon>Bacilli</taxon>
        <taxon>Bacillales</taxon>
        <taxon>Caryophanaceae</taxon>
        <taxon>Solibacillus</taxon>
    </lineage>
</organism>
<dbReference type="InterPro" id="IPR051531">
    <property type="entry name" value="N-acetyltransferase"/>
</dbReference>
<dbReference type="PANTHER" id="PTHR43792">
    <property type="entry name" value="GNAT FAMILY, PUTATIVE (AFU_ORTHOLOGUE AFUA_3G00765)-RELATED-RELATED"/>
    <property type="match status" value="1"/>
</dbReference>
<accession>A0ABS9UB25</accession>
<gene>
    <name evidence="2" type="ORF">LZ480_06530</name>
</gene>
<dbReference type="Gene3D" id="3.40.630.30">
    <property type="match status" value="1"/>
</dbReference>
<protein>
    <submittedName>
        <fullName evidence="2">GNAT family N-acetyltransferase</fullName>
    </submittedName>
</protein>
<dbReference type="PANTHER" id="PTHR43792:SF9">
    <property type="entry name" value="RIBOSOMAL-PROTEIN-ALANINE ACETYLTRANSFERASE"/>
    <property type="match status" value="1"/>
</dbReference>
<dbReference type="Pfam" id="PF13302">
    <property type="entry name" value="Acetyltransf_3"/>
    <property type="match status" value="1"/>
</dbReference>
<dbReference type="InterPro" id="IPR016181">
    <property type="entry name" value="Acyl_CoA_acyltransferase"/>
</dbReference>
<dbReference type="InterPro" id="IPR000182">
    <property type="entry name" value="GNAT_dom"/>
</dbReference>
<comment type="caution">
    <text evidence="2">The sequence shown here is derived from an EMBL/GenBank/DDBJ whole genome shotgun (WGS) entry which is preliminary data.</text>
</comment>
<evidence type="ECO:0000313" key="2">
    <source>
        <dbReference type="EMBL" id="MCH7321546.1"/>
    </source>
</evidence>
<name>A0ABS9UB25_9BACL</name>
<feature type="domain" description="N-acetyltransferase" evidence="1">
    <location>
        <begin position="10"/>
        <end position="174"/>
    </location>
</feature>